<accession>A0A4C1WJC5</accession>
<evidence type="ECO:0000313" key="1">
    <source>
        <dbReference type="EMBL" id="GBP51518.1"/>
    </source>
</evidence>
<dbReference type="EMBL" id="BGZK01000582">
    <property type="protein sequence ID" value="GBP51518.1"/>
    <property type="molecule type" value="Genomic_DNA"/>
</dbReference>
<reference evidence="1 2" key="1">
    <citation type="journal article" date="2019" name="Commun. Biol.">
        <title>The bagworm genome reveals a unique fibroin gene that provides high tensile strength.</title>
        <authorList>
            <person name="Kono N."/>
            <person name="Nakamura H."/>
            <person name="Ohtoshi R."/>
            <person name="Tomita M."/>
            <person name="Numata K."/>
            <person name="Arakawa K."/>
        </authorList>
    </citation>
    <scope>NUCLEOTIDE SEQUENCE [LARGE SCALE GENOMIC DNA]</scope>
</reference>
<dbReference type="AlphaFoldDB" id="A0A4C1WJC5"/>
<dbReference type="Proteomes" id="UP000299102">
    <property type="component" value="Unassembled WGS sequence"/>
</dbReference>
<sequence>MKAVEVGVPFRARYDRHRRRDSAPVPPGPRRCGLCFSAGVLYDERIVGHLRCFTSTYRRWLTFLTMLTMPSRTSIFKDIASVTYFIMFNFRGFQHL</sequence>
<name>A0A4C1WJC5_EUMVA</name>
<proteinExistence type="predicted"/>
<comment type="caution">
    <text evidence="1">The sequence shown here is derived from an EMBL/GenBank/DDBJ whole genome shotgun (WGS) entry which is preliminary data.</text>
</comment>
<keyword evidence="2" id="KW-1185">Reference proteome</keyword>
<protein>
    <submittedName>
        <fullName evidence="1">Uncharacterized protein</fullName>
    </submittedName>
</protein>
<evidence type="ECO:0000313" key="2">
    <source>
        <dbReference type="Proteomes" id="UP000299102"/>
    </source>
</evidence>
<organism evidence="1 2">
    <name type="scientific">Eumeta variegata</name>
    <name type="common">Bagworm moth</name>
    <name type="synonym">Eumeta japonica</name>
    <dbReference type="NCBI Taxonomy" id="151549"/>
    <lineage>
        <taxon>Eukaryota</taxon>
        <taxon>Metazoa</taxon>
        <taxon>Ecdysozoa</taxon>
        <taxon>Arthropoda</taxon>
        <taxon>Hexapoda</taxon>
        <taxon>Insecta</taxon>
        <taxon>Pterygota</taxon>
        <taxon>Neoptera</taxon>
        <taxon>Endopterygota</taxon>
        <taxon>Lepidoptera</taxon>
        <taxon>Glossata</taxon>
        <taxon>Ditrysia</taxon>
        <taxon>Tineoidea</taxon>
        <taxon>Psychidae</taxon>
        <taxon>Oiketicinae</taxon>
        <taxon>Eumeta</taxon>
    </lineage>
</organism>
<gene>
    <name evidence="1" type="ORF">EVAR_44494_1</name>
</gene>